<evidence type="ECO:0000313" key="2">
    <source>
        <dbReference type="Proteomes" id="UP001266305"/>
    </source>
</evidence>
<evidence type="ECO:0000313" key="1">
    <source>
        <dbReference type="EMBL" id="KAK2118851.1"/>
    </source>
</evidence>
<sequence length="108" mass="12374">MINWNRLFPPLRQRQNVNYQGGQQSEPAVPPPLEVSEEQFEEGVIWAGGECIMVACFGCSYTSYIQETNEIDFLTSANSSPLRDDTPAPFKNMPRRRLRYKARECQAT</sequence>
<dbReference type="EMBL" id="JASSZA010000001">
    <property type="protein sequence ID" value="KAK2118851.1"/>
    <property type="molecule type" value="Genomic_DNA"/>
</dbReference>
<dbReference type="Proteomes" id="UP001266305">
    <property type="component" value="Unassembled WGS sequence"/>
</dbReference>
<reference evidence="1 2" key="1">
    <citation type="submission" date="2023-05" db="EMBL/GenBank/DDBJ databases">
        <title>B98-5 Cell Line De Novo Hybrid Assembly: An Optical Mapping Approach.</title>
        <authorList>
            <person name="Kananen K."/>
            <person name="Auerbach J.A."/>
            <person name="Kautto E."/>
            <person name="Blachly J.S."/>
        </authorList>
    </citation>
    <scope>NUCLEOTIDE SEQUENCE [LARGE SCALE GENOMIC DNA]</scope>
    <source>
        <strain evidence="1">B95-8</strain>
        <tissue evidence="1">Cell line</tissue>
    </source>
</reference>
<protein>
    <submittedName>
        <fullName evidence="1">Uncharacterized protein</fullName>
    </submittedName>
</protein>
<gene>
    <name evidence="1" type="ORF">P7K49_000237</name>
</gene>
<organism evidence="1 2">
    <name type="scientific">Saguinus oedipus</name>
    <name type="common">Cotton-top tamarin</name>
    <name type="synonym">Oedipomidas oedipus</name>
    <dbReference type="NCBI Taxonomy" id="9490"/>
    <lineage>
        <taxon>Eukaryota</taxon>
        <taxon>Metazoa</taxon>
        <taxon>Chordata</taxon>
        <taxon>Craniata</taxon>
        <taxon>Vertebrata</taxon>
        <taxon>Euteleostomi</taxon>
        <taxon>Mammalia</taxon>
        <taxon>Eutheria</taxon>
        <taxon>Euarchontoglires</taxon>
        <taxon>Primates</taxon>
        <taxon>Haplorrhini</taxon>
        <taxon>Platyrrhini</taxon>
        <taxon>Cebidae</taxon>
        <taxon>Callitrichinae</taxon>
        <taxon>Saguinus</taxon>
    </lineage>
</organism>
<accession>A0ABQ9WBX1</accession>
<proteinExistence type="predicted"/>
<keyword evidence="2" id="KW-1185">Reference proteome</keyword>
<name>A0ABQ9WBX1_SAGOE</name>
<comment type="caution">
    <text evidence="1">The sequence shown here is derived from an EMBL/GenBank/DDBJ whole genome shotgun (WGS) entry which is preliminary data.</text>
</comment>